<feature type="compositionally biased region" description="Basic and acidic residues" evidence="8">
    <location>
        <begin position="57"/>
        <end position="82"/>
    </location>
</feature>
<dbReference type="Pfam" id="PF00067">
    <property type="entry name" value="p450"/>
    <property type="match status" value="1"/>
</dbReference>
<dbReference type="PANTHER" id="PTHR46696:SF1">
    <property type="entry name" value="CYTOCHROME P450 YJIB-RELATED"/>
    <property type="match status" value="1"/>
</dbReference>
<dbReference type="GO" id="GO:0005506">
    <property type="term" value="F:iron ion binding"/>
    <property type="evidence" value="ECO:0007669"/>
    <property type="project" value="InterPro"/>
</dbReference>
<evidence type="ECO:0000256" key="3">
    <source>
        <dbReference type="ARBA" id="ARBA00022723"/>
    </source>
</evidence>
<dbReference type="AlphaFoldDB" id="A0A1M4E8G1"/>
<organism evidence="9">
    <name type="scientific">Nonomuraea gerenzanensis</name>
    <dbReference type="NCBI Taxonomy" id="93944"/>
    <lineage>
        <taxon>Bacteria</taxon>
        <taxon>Bacillati</taxon>
        <taxon>Actinomycetota</taxon>
        <taxon>Actinomycetes</taxon>
        <taxon>Streptosporangiales</taxon>
        <taxon>Streptosporangiaceae</taxon>
        <taxon>Nonomuraea</taxon>
    </lineage>
</organism>
<evidence type="ECO:0000256" key="6">
    <source>
        <dbReference type="ARBA" id="ARBA00023033"/>
    </source>
</evidence>
<dbReference type="Gene3D" id="1.10.630.10">
    <property type="entry name" value="Cytochrome P450"/>
    <property type="match status" value="1"/>
</dbReference>
<sequence length="413" mass="44456">MLNEMLPGYEGLVADPYPAYADLRASGAPRLVTMRGGLYGRLVTRYDDARAALADPRLSKDPRHAPADWQEAGRGRPLEDRSGLGTHLLTTDPPEHTRLRRVVSGFFTPRRLALLRPGIEARARALAAGLPPGAEAGARALAAGPPSGAELVRDFASPLQSWVICEVLGVPEADRTDFQRWTAAVVSSQPDAPDARPAALRELAAYVRGLVEGKRREPGDDVISAMVTAAEDGDRLGGDELLSMIFLLLVAGYETTVGLVGLGTYTLLRHPGALELLRARPELIEAAVEELLRLDSPVELATWRFAREPVEIGGELLPAGEPILVAIAAANRDPRRFADPDRLDLTRRDNAHLSFGHGPHYCLGALLARLVGRAALAEVVRLPGLALAVPAERLRWRASLTVRGPLELPVTLG</sequence>
<dbReference type="SUPFAM" id="SSF48264">
    <property type="entry name" value="Cytochrome P450"/>
    <property type="match status" value="1"/>
</dbReference>
<keyword evidence="5 7" id="KW-0408">Iron</keyword>
<keyword evidence="6 7" id="KW-0503">Monooxygenase</keyword>
<dbReference type="InterPro" id="IPR017972">
    <property type="entry name" value="Cyt_P450_CS"/>
</dbReference>
<dbReference type="PRINTS" id="PR00359">
    <property type="entry name" value="BP450"/>
</dbReference>
<evidence type="ECO:0000256" key="1">
    <source>
        <dbReference type="ARBA" id="ARBA00010617"/>
    </source>
</evidence>
<proteinExistence type="inferred from homology"/>
<dbReference type="RefSeq" id="WP_225274499.1">
    <property type="nucleotide sequence ID" value="NZ_CP084058.1"/>
</dbReference>
<keyword evidence="2 7" id="KW-0349">Heme</keyword>
<dbReference type="FunFam" id="1.10.630.10:FF:000018">
    <property type="entry name" value="Cytochrome P450 monooxygenase"/>
    <property type="match status" value="1"/>
</dbReference>
<dbReference type="EMBL" id="LT559118">
    <property type="protein sequence ID" value="SBO95095.1"/>
    <property type="molecule type" value="Genomic_DNA"/>
</dbReference>
<evidence type="ECO:0000256" key="7">
    <source>
        <dbReference type="RuleBase" id="RU000461"/>
    </source>
</evidence>
<dbReference type="InterPro" id="IPR001128">
    <property type="entry name" value="Cyt_P450"/>
</dbReference>
<dbReference type="CDD" id="cd11029">
    <property type="entry name" value="CYP107-like"/>
    <property type="match status" value="1"/>
</dbReference>
<gene>
    <name evidence="9" type="ORF">BN4615_P4611</name>
</gene>
<dbReference type="GO" id="GO:0016705">
    <property type="term" value="F:oxidoreductase activity, acting on paired donors, with incorporation or reduction of molecular oxygen"/>
    <property type="evidence" value="ECO:0007669"/>
    <property type="project" value="InterPro"/>
</dbReference>
<name>A0A1M4E8G1_9ACTN</name>
<dbReference type="InterPro" id="IPR036396">
    <property type="entry name" value="Cyt_P450_sf"/>
</dbReference>
<dbReference type="InterPro" id="IPR002397">
    <property type="entry name" value="Cyt_P450_B"/>
</dbReference>
<protein>
    <submittedName>
        <fullName evidence="9">Putative cytochrome P450 hydroxylase</fullName>
    </submittedName>
</protein>
<evidence type="ECO:0000313" key="9">
    <source>
        <dbReference type="EMBL" id="SBO95095.1"/>
    </source>
</evidence>
<evidence type="ECO:0000256" key="5">
    <source>
        <dbReference type="ARBA" id="ARBA00023004"/>
    </source>
</evidence>
<evidence type="ECO:0000256" key="2">
    <source>
        <dbReference type="ARBA" id="ARBA00022617"/>
    </source>
</evidence>
<dbReference type="GO" id="GO:0004497">
    <property type="term" value="F:monooxygenase activity"/>
    <property type="evidence" value="ECO:0007669"/>
    <property type="project" value="UniProtKB-KW"/>
</dbReference>
<comment type="similarity">
    <text evidence="1 7">Belongs to the cytochrome P450 family.</text>
</comment>
<keyword evidence="4 7" id="KW-0560">Oxidoreductase</keyword>
<dbReference type="PROSITE" id="PS00086">
    <property type="entry name" value="CYTOCHROME_P450"/>
    <property type="match status" value="1"/>
</dbReference>
<dbReference type="GO" id="GO:0020037">
    <property type="term" value="F:heme binding"/>
    <property type="evidence" value="ECO:0007669"/>
    <property type="project" value="InterPro"/>
</dbReference>
<reference evidence="9" key="1">
    <citation type="submission" date="2016-04" db="EMBL/GenBank/DDBJ databases">
        <authorList>
            <person name="Evans L.H."/>
            <person name="Alamgir A."/>
            <person name="Owens N."/>
            <person name="Weber N.D."/>
            <person name="Virtaneva K."/>
            <person name="Barbian K."/>
            <person name="Babar A."/>
            <person name="Rosenke K."/>
        </authorList>
    </citation>
    <scope>NUCLEOTIDE SEQUENCE</scope>
    <source>
        <strain evidence="9">Nono1</strain>
    </source>
</reference>
<dbReference type="PANTHER" id="PTHR46696">
    <property type="entry name" value="P450, PUTATIVE (EUROFUNG)-RELATED"/>
    <property type="match status" value="1"/>
</dbReference>
<keyword evidence="3 7" id="KW-0479">Metal-binding</keyword>
<feature type="region of interest" description="Disordered" evidence="8">
    <location>
        <begin position="54"/>
        <end position="92"/>
    </location>
</feature>
<evidence type="ECO:0000256" key="8">
    <source>
        <dbReference type="SAM" id="MobiDB-lite"/>
    </source>
</evidence>
<evidence type="ECO:0000256" key="4">
    <source>
        <dbReference type="ARBA" id="ARBA00023002"/>
    </source>
</evidence>
<accession>A0A1M4E8G1</accession>